<dbReference type="PANTHER" id="PTHR13886">
    <property type="entry name" value="JNK/SAPK-ASSOCIATED PROTEIN"/>
    <property type="match status" value="1"/>
</dbReference>
<feature type="domain" description="RH1" evidence="17">
    <location>
        <begin position="6"/>
        <end position="94"/>
    </location>
</feature>
<evidence type="ECO:0000313" key="20">
    <source>
        <dbReference type="Proteomes" id="UP000694395"/>
    </source>
</evidence>
<keyword evidence="7 15" id="KW-0175">Coiled coil</keyword>
<feature type="region of interest" description="Disordered" evidence="16">
    <location>
        <begin position="465"/>
        <end position="485"/>
    </location>
</feature>
<dbReference type="SUPFAM" id="SSF50978">
    <property type="entry name" value="WD40 repeat-like"/>
    <property type="match status" value="1"/>
</dbReference>
<dbReference type="InterPro" id="IPR039911">
    <property type="entry name" value="JIP3/JIP4"/>
</dbReference>
<evidence type="ECO:0000259" key="18">
    <source>
        <dbReference type="PROSITE" id="PS51777"/>
    </source>
</evidence>
<feature type="compositionally biased region" description="Low complexity" evidence="16">
    <location>
        <begin position="797"/>
        <end position="808"/>
    </location>
</feature>
<feature type="region of interest" description="Disordered" evidence="16">
    <location>
        <begin position="893"/>
        <end position="928"/>
    </location>
</feature>
<evidence type="ECO:0000256" key="16">
    <source>
        <dbReference type="SAM" id="MobiDB-lite"/>
    </source>
</evidence>
<dbReference type="InterPro" id="IPR036322">
    <property type="entry name" value="WD40_repeat_dom_sf"/>
</dbReference>
<evidence type="ECO:0000256" key="9">
    <source>
        <dbReference type="ARBA" id="ARBA00023228"/>
    </source>
</evidence>
<evidence type="ECO:0000256" key="3">
    <source>
        <dbReference type="ARBA" id="ARBA00009866"/>
    </source>
</evidence>
<sequence>MELDDGVLYQDDSGSSAMMSERVSGLASSIYREFERLICQYDEDVVKELMPLVVAVLENLDAVFADNQEHEVELELLKEDNEQLVTQYEREKSLRKSTEERYMVFEDSQDMEKKDLQGRLVMLESHTRQMELKTRNYSDQIGRMEEREAELKKEYNALHQRHTEEKNNPMEMRPAINNPSLLPYSVNTEYSSPSSFSESRKERPISMGLFQLPGSDLTPDPQRETVETPSEPWRYNDLSHPHSNTSLKVTIYFPPVNRFSPVPTLFYHAATVLERLFTNSLCEYKVKPTKMCLASHWPHHCIHHVKCTHLSQKVSTLTCYSISSTDAEDDNTKSSEVQSIIESTPELDMDLSGYKDASTPSKGVGIENMAFDRNTESLFAELSSAGPDMEVDIADMDEGADLLGMGREVEHLIHENTQLLETKNALNVVKNDLIARVDELSCEKEVLQGELEAVTQAKTRLEEKNKELEEELRRSTKSEEDADVPTAQRKRFTRVEMARVLMERNQYKERLMELQEAVRWTEMIRFSRLFSSSGGAAKKPAEAAPVNVKYNAPSSQVQPSVKKRSAALQQLPSDKSKAFDFLNEESEAGNMVSRREQKRAQYRQVKAHVEKEEDGRVQAYGWSLPQKFKVANGGQTSENKMKNLPVPVYLRPLDEKDATMKLWCAVGVNLSGGKTRDGGSIVGASVFYSDLTSPGPESRCRKTGSQSSLDKLDQDLKEQEKELHHQEELSSLVWICTSTQATTKVIVIDANQPGNVLENFLVCNSHVLCMASVPGLETDYPAGEEVPHNPEAGSSAEGGTLEASTTSSGSGGEAGVLAGINVVGCSTEGVVATPQTASPENETDTGKSRPSEVSTDLAAEEATEATEASAGPAGPEHDLSQRGVYTEHVFTDPLGVQSTSPGKSPANYTQRESDLVKDGVSSNPNPEEQDLMREEAQKMSSVLPTMWLGAQNGCVYVHSSVAQWRKCLHSIKLKDSVLGIVHVKGRVLVSLADGTLAIFHRGVDGQWDLTNYHLLDLGRPHHSIRCMTVVHDKVWCGFRNKIYVVQPKAMKIEKSFDAHPRKESQVRQLAWDGDGIWVSIRLDSTLRLFHAHTHQHLQDVDIEPYVSKMLGTGKLGFSFVRITALMVSCNRLWVGTGNGVIISIPLTDTNKVTAGPGKPGGTIRVYGDENSDKVTAGTSVPFCSMAHAQLCFHGHRDAVKFFTAVPGQVIPSGAGGAAEVGSDKLVEEHPQQQQERSVLVMSGGEGYIDFRMGDEAGETEEPLDEHTLKLQPFLAKAERSHLIVWQVMGSQA</sequence>
<feature type="domain" description="RH2" evidence="18">
    <location>
        <begin position="489"/>
        <end position="557"/>
    </location>
</feature>
<evidence type="ECO:0000256" key="2">
    <source>
        <dbReference type="ARBA" id="ARBA00004656"/>
    </source>
</evidence>
<evidence type="ECO:0000256" key="6">
    <source>
        <dbReference type="ARBA" id="ARBA00022990"/>
    </source>
</evidence>
<evidence type="ECO:0000256" key="7">
    <source>
        <dbReference type="ARBA" id="ARBA00023054"/>
    </source>
</evidence>
<name>A0A8C7UC48_ONCMY</name>
<dbReference type="FunFam" id="1.20.5.1000:FF:000001">
    <property type="entry name" value="C-Jun-amino-terminal kinase-interacting protein 3 isoform X2"/>
    <property type="match status" value="1"/>
</dbReference>
<dbReference type="Gene3D" id="1.20.58.1770">
    <property type="match status" value="1"/>
</dbReference>
<dbReference type="Proteomes" id="UP000694395">
    <property type="component" value="Chromosome 23"/>
</dbReference>
<dbReference type="GO" id="GO:0048471">
    <property type="term" value="C:perinuclear region of cytoplasm"/>
    <property type="evidence" value="ECO:0007669"/>
    <property type="project" value="UniProtKB-SubCell"/>
</dbReference>
<accession>A0A8C7UC48</accession>
<feature type="region of interest" description="Disordered" evidence="16">
    <location>
        <begin position="780"/>
        <end position="812"/>
    </location>
</feature>
<dbReference type="GO" id="GO:0016192">
    <property type="term" value="P:vesicle-mediated transport"/>
    <property type="evidence" value="ECO:0007669"/>
    <property type="project" value="TreeGrafter"/>
</dbReference>
<dbReference type="FunFam" id="2.130.10.10:FF:000700">
    <property type="entry name" value="Sperm-associated antigen 9a"/>
    <property type="match status" value="1"/>
</dbReference>
<evidence type="ECO:0000256" key="15">
    <source>
        <dbReference type="SAM" id="Coils"/>
    </source>
</evidence>
<dbReference type="InterPro" id="IPR032486">
    <property type="entry name" value="JIP_LZII"/>
</dbReference>
<keyword evidence="8" id="KW-0472">Membrane</keyword>
<evidence type="ECO:0000313" key="19">
    <source>
        <dbReference type="Ensembl" id="ENSOMYP00000097476.2"/>
    </source>
</evidence>
<dbReference type="GO" id="GO:0005765">
    <property type="term" value="C:lysosomal membrane"/>
    <property type="evidence" value="ECO:0007669"/>
    <property type="project" value="UniProtKB-SubCell"/>
</dbReference>
<dbReference type="Pfam" id="PF09744">
    <property type="entry name" value="RH1"/>
    <property type="match status" value="1"/>
</dbReference>
<evidence type="ECO:0000256" key="13">
    <source>
        <dbReference type="ARBA" id="ARBA00077184"/>
    </source>
</evidence>
<feature type="coiled-coil region" evidence="15">
    <location>
        <begin position="134"/>
        <end position="168"/>
    </location>
</feature>
<dbReference type="GeneTree" id="ENSGT00940000153496"/>
<feature type="region of interest" description="Disordered" evidence="16">
    <location>
        <begin position="211"/>
        <end position="239"/>
    </location>
</feature>
<comment type="function">
    <text evidence="10">The JNK-interacting protein (JIP) group of scaffold proteins selectively mediates JNK signaling by aggregating specific components of the MAPK cascade to form a functional JNK signaling module. Regulates lysosomal positioning by acting as an adapter protein which links PIP4P1-positive lysosomes to the dynein-dynactin complex. Assists PIKFYVE selective functionality in microtubule-based endosome-to-TGN trafficking.</text>
</comment>
<dbReference type="Gene3D" id="2.130.10.10">
    <property type="entry name" value="YVTN repeat-like/Quinoprotein amine dehydrogenase"/>
    <property type="match status" value="1"/>
</dbReference>
<dbReference type="InterPro" id="IPR034744">
    <property type="entry name" value="RH2"/>
</dbReference>
<dbReference type="Pfam" id="PF16471">
    <property type="entry name" value="JIP_LZII"/>
    <property type="match status" value="1"/>
</dbReference>
<feature type="compositionally biased region" description="Low complexity" evidence="16">
    <location>
        <begin position="865"/>
        <end position="874"/>
    </location>
</feature>
<evidence type="ECO:0000256" key="5">
    <source>
        <dbReference type="ARBA" id="ARBA00022553"/>
    </source>
</evidence>
<dbReference type="GO" id="GO:0030159">
    <property type="term" value="F:signaling receptor complex adaptor activity"/>
    <property type="evidence" value="ECO:0007669"/>
    <property type="project" value="TreeGrafter"/>
</dbReference>
<comment type="similarity">
    <text evidence="3">Belongs to the JIP scaffold family.</text>
</comment>
<keyword evidence="4" id="KW-0963">Cytoplasm</keyword>
<dbReference type="PROSITE" id="PS51776">
    <property type="entry name" value="RH1"/>
    <property type="match status" value="1"/>
</dbReference>
<evidence type="ECO:0000256" key="11">
    <source>
        <dbReference type="ARBA" id="ARBA00071160"/>
    </source>
</evidence>
<keyword evidence="5" id="KW-0597">Phosphoprotein</keyword>
<reference evidence="19" key="3">
    <citation type="submission" date="2025-09" db="UniProtKB">
        <authorList>
            <consortium name="Ensembl"/>
        </authorList>
    </citation>
    <scope>IDENTIFICATION</scope>
</reference>
<evidence type="ECO:0000256" key="8">
    <source>
        <dbReference type="ARBA" id="ARBA00023136"/>
    </source>
</evidence>
<evidence type="ECO:0000256" key="4">
    <source>
        <dbReference type="ARBA" id="ARBA00022490"/>
    </source>
</evidence>
<dbReference type="Ensembl" id="ENSOMYT00000105877.2">
    <property type="protein sequence ID" value="ENSOMYP00000097476.2"/>
    <property type="gene ID" value="ENSOMYG00000041328.2"/>
</dbReference>
<dbReference type="FunFam" id="1.20.58.1770:FF:000001">
    <property type="entry name" value="C-Jun-amino-terminal kinase-interacting protein 3 isoform X1"/>
    <property type="match status" value="1"/>
</dbReference>
<reference evidence="19" key="1">
    <citation type="submission" date="2020-07" db="EMBL/GenBank/DDBJ databases">
        <title>A long reads based de novo assembly of the rainbow trout Arlee double haploid line genome.</title>
        <authorList>
            <person name="Gao G."/>
            <person name="Palti Y."/>
        </authorList>
    </citation>
    <scope>NUCLEOTIDE SEQUENCE [LARGE SCALE GENOMIC DNA]</scope>
</reference>
<dbReference type="PROSITE" id="PS51777">
    <property type="entry name" value="RH2"/>
    <property type="match status" value="1"/>
</dbReference>
<protein>
    <recommendedName>
        <fullName evidence="11">C-Jun-amino-terminal kinase-interacting protein 4</fullName>
    </recommendedName>
    <alternativeName>
        <fullName evidence="13">JNK-associated leucine-zipper protein</fullName>
    </alternativeName>
    <alternativeName>
        <fullName evidence="14">Mitogen-activated protein kinase 8-interacting protein 4</fullName>
    </alternativeName>
    <alternativeName>
        <fullName evidence="12">Sperm-associated antigen 9</fullName>
    </alternativeName>
</protein>
<dbReference type="GO" id="GO:0019894">
    <property type="term" value="F:kinesin binding"/>
    <property type="evidence" value="ECO:0007669"/>
    <property type="project" value="TreeGrafter"/>
</dbReference>
<evidence type="ECO:0000256" key="14">
    <source>
        <dbReference type="ARBA" id="ARBA00078388"/>
    </source>
</evidence>
<feature type="coiled-coil region" evidence="15">
    <location>
        <begin position="60"/>
        <end position="101"/>
    </location>
</feature>
<evidence type="ECO:0000256" key="1">
    <source>
        <dbReference type="ARBA" id="ARBA00004556"/>
    </source>
</evidence>
<evidence type="ECO:0000259" key="17">
    <source>
        <dbReference type="PROSITE" id="PS51776"/>
    </source>
</evidence>
<dbReference type="GO" id="GO:0005078">
    <property type="term" value="F:MAP-kinase scaffold activity"/>
    <property type="evidence" value="ECO:0007669"/>
    <property type="project" value="InterPro"/>
</dbReference>
<keyword evidence="9" id="KW-0458">Lysosome</keyword>
<feature type="compositionally biased region" description="Basic and acidic residues" evidence="16">
    <location>
        <begin position="465"/>
        <end position="479"/>
    </location>
</feature>
<feature type="compositionally biased region" description="Polar residues" evidence="16">
    <location>
        <begin position="896"/>
        <end position="910"/>
    </location>
</feature>
<evidence type="ECO:0000256" key="12">
    <source>
        <dbReference type="ARBA" id="ARBA00075367"/>
    </source>
</evidence>
<reference evidence="19" key="2">
    <citation type="submission" date="2025-08" db="UniProtKB">
        <authorList>
            <consortium name="Ensembl"/>
        </authorList>
    </citation>
    <scope>IDENTIFICATION</scope>
</reference>
<proteinExistence type="inferred from homology"/>
<dbReference type="PANTHER" id="PTHR13886:SF2">
    <property type="entry name" value="C-JUN-AMINO-TERMINAL KINASE-INTERACTING PROTEIN 4"/>
    <property type="match status" value="1"/>
</dbReference>
<dbReference type="GO" id="GO:0008432">
    <property type="term" value="F:JUN kinase binding"/>
    <property type="evidence" value="ECO:0007669"/>
    <property type="project" value="TreeGrafter"/>
</dbReference>
<comment type="subcellular location">
    <subcellularLocation>
        <location evidence="1">Cytoplasm</location>
        <location evidence="1">Perinuclear region</location>
    </subcellularLocation>
    <subcellularLocation>
        <location evidence="2">Lysosome membrane</location>
    </subcellularLocation>
</comment>
<dbReference type="GO" id="GO:0005829">
    <property type="term" value="C:cytosol"/>
    <property type="evidence" value="ECO:0007669"/>
    <property type="project" value="UniProtKB-ARBA"/>
</dbReference>
<feature type="region of interest" description="Disordered" evidence="16">
    <location>
        <begin position="692"/>
        <end position="711"/>
    </location>
</feature>
<keyword evidence="6" id="KW-0007">Acetylation</keyword>
<dbReference type="Gene3D" id="1.20.5.1000">
    <property type="entry name" value="arf6 gtpase in complex with a specific effector, jip4"/>
    <property type="match status" value="1"/>
</dbReference>
<evidence type="ECO:0000256" key="10">
    <source>
        <dbReference type="ARBA" id="ARBA00056878"/>
    </source>
</evidence>
<organism evidence="19 20">
    <name type="scientific">Oncorhynchus mykiss</name>
    <name type="common">Rainbow trout</name>
    <name type="synonym">Salmo gairdneri</name>
    <dbReference type="NCBI Taxonomy" id="8022"/>
    <lineage>
        <taxon>Eukaryota</taxon>
        <taxon>Metazoa</taxon>
        <taxon>Chordata</taxon>
        <taxon>Craniata</taxon>
        <taxon>Vertebrata</taxon>
        <taxon>Euteleostomi</taxon>
        <taxon>Actinopterygii</taxon>
        <taxon>Neopterygii</taxon>
        <taxon>Teleostei</taxon>
        <taxon>Protacanthopterygii</taxon>
        <taxon>Salmoniformes</taxon>
        <taxon>Salmonidae</taxon>
        <taxon>Salmoninae</taxon>
        <taxon>Oncorhynchus</taxon>
    </lineage>
</organism>
<dbReference type="Pfam" id="PF19056">
    <property type="entry name" value="WD40_2"/>
    <property type="match status" value="1"/>
</dbReference>
<dbReference type="InterPro" id="IPR034743">
    <property type="entry name" value="RH1"/>
</dbReference>
<keyword evidence="20" id="KW-1185">Reference proteome</keyword>
<dbReference type="InterPro" id="IPR015943">
    <property type="entry name" value="WD40/YVTN_repeat-like_dom_sf"/>
</dbReference>
<feature type="region of interest" description="Disordered" evidence="16">
    <location>
        <begin position="831"/>
        <end position="879"/>
    </location>
</feature>